<evidence type="ECO:0000256" key="1">
    <source>
        <dbReference type="SAM" id="MobiDB-lite"/>
    </source>
</evidence>
<proteinExistence type="predicted"/>
<dbReference type="GO" id="GO:0000731">
    <property type="term" value="P:DNA synthesis involved in DNA repair"/>
    <property type="evidence" value="ECO:0007669"/>
    <property type="project" value="InterPro"/>
</dbReference>
<feature type="compositionally biased region" description="Low complexity" evidence="1">
    <location>
        <begin position="31"/>
        <end position="44"/>
    </location>
</feature>
<comment type="caution">
    <text evidence="2">The sequence shown here is derived from an EMBL/GenBank/DDBJ whole genome shotgun (WGS) entry which is preliminary data.</text>
</comment>
<dbReference type="InterPro" id="IPR007218">
    <property type="entry name" value="DNA_pol_delta_4"/>
</dbReference>
<dbReference type="GO" id="GO:0006261">
    <property type="term" value="P:DNA-templated DNA replication"/>
    <property type="evidence" value="ECO:0007669"/>
    <property type="project" value="TreeGrafter"/>
</dbReference>
<accession>A0A9P4LUY2</accession>
<reference evidence="2" key="1">
    <citation type="journal article" date="2020" name="Stud. Mycol.">
        <title>101 Dothideomycetes genomes: a test case for predicting lifestyles and emergence of pathogens.</title>
        <authorList>
            <person name="Haridas S."/>
            <person name="Albert R."/>
            <person name="Binder M."/>
            <person name="Bloem J."/>
            <person name="Labutti K."/>
            <person name="Salamov A."/>
            <person name="Andreopoulos B."/>
            <person name="Baker S."/>
            <person name="Barry K."/>
            <person name="Bills G."/>
            <person name="Bluhm B."/>
            <person name="Cannon C."/>
            <person name="Castanera R."/>
            <person name="Culley D."/>
            <person name="Daum C."/>
            <person name="Ezra D."/>
            <person name="Gonzalez J."/>
            <person name="Henrissat B."/>
            <person name="Kuo A."/>
            <person name="Liang C."/>
            <person name="Lipzen A."/>
            <person name="Lutzoni F."/>
            <person name="Magnuson J."/>
            <person name="Mondo S."/>
            <person name="Nolan M."/>
            <person name="Ohm R."/>
            <person name="Pangilinan J."/>
            <person name="Park H.-J."/>
            <person name="Ramirez L."/>
            <person name="Alfaro M."/>
            <person name="Sun H."/>
            <person name="Tritt A."/>
            <person name="Yoshinaga Y."/>
            <person name="Zwiers L.-H."/>
            <person name="Turgeon B."/>
            <person name="Goodwin S."/>
            <person name="Spatafora J."/>
            <person name="Crous P."/>
            <person name="Grigoriev I."/>
        </authorList>
    </citation>
    <scope>NUCLEOTIDE SEQUENCE</scope>
    <source>
        <strain evidence="2">CBS 121410</strain>
    </source>
</reference>
<dbReference type="OrthoDB" id="337486at2759"/>
<protein>
    <submittedName>
        <fullName evidence="2">DNA polymerase delta subunit 4</fullName>
    </submittedName>
</protein>
<dbReference type="GO" id="GO:0003887">
    <property type="term" value="F:DNA-directed DNA polymerase activity"/>
    <property type="evidence" value="ECO:0007669"/>
    <property type="project" value="TreeGrafter"/>
</dbReference>
<keyword evidence="3" id="KW-1185">Reference proteome</keyword>
<dbReference type="GO" id="GO:0043625">
    <property type="term" value="C:delta DNA polymerase complex"/>
    <property type="evidence" value="ECO:0007669"/>
    <property type="project" value="TreeGrafter"/>
</dbReference>
<feature type="compositionally biased region" description="Low complexity" evidence="1">
    <location>
        <begin position="75"/>
        <end position="90"/>
    </location>
</feature>
<feature type="compositionally biased region" description="Basic and acidic residues" evidence="1">
    <location>
        <begin position="92"/>
        <end position="101"/>
    </location>
</feature>
<dbReference type="PANTHER" id="PTHR14303:SF0">
    <property type="entry name" value="DNA POLYMERASE DELTA SUBUNIT 4"/>
    <property type="match status" value="1"/>
</dbReference>
<dbReference type="AlphaFoldDB" id="A0A9P4LUY2"/>
<sequence>MPPRRRASGPQSKSSQQSALAFHGQSNRVSKPGAAAAKGKATNKTKQDPIISESITKTNLKAEADPDLSEPTTSELAIAQQAQREAAVEQTPEERDASKITDAQIKKYWKEKERIRKVQRVHQGDLTLYEKVLREFDMSGQFGPAIGITRTKRWKRAQKLKLNPPTEVLAVLMKEQEADNTKAQRAHVDELMSSRFIET</sequence>
<organism evidence="2 3">
    <name type="scientific">Saccharata proteae CBS 121410</name>
    <dbReference type="NCBI Taxonomy" id="1314787"/>
    <lineage>
        <taxon>Eukaryota</taxon>
        <taxon>Fungi</taxon>
        <taxon>Dikarya</taxon>
        <taxon>Ascomycota</taxon>
        <taxon>Pezizomycotina</taxon>
        <taxon>Dothideomycetes</taxon>
        <taxon>Dothideomycetes incertae sedis</taxon>
        <taxon>Botryosphaeriales</taxon>
        <taxon>Saccharataceae</taxon>
        <taxon>Saccharata</taxon>
    </lineage>
</organism>
<feature type="region of interest" description="Disordered" evidence="1">
    <location>
        <begin position="1"/>
        <end position="101"/>
    </location>
</feature>
<dbReference type="Pfam" id="PF04081">
    <property type="entry name" value="DNA_pol_delta_4"/>
    <property type="match status" value="1"/>
</dbReference>
<name>A0A9P4LUY2_9PEZI</name>
<feature type="compositionally biased region" description="Polar residues" evidence="1">
    <location>
        <begin position="9"/>
        <end position="29"/>
    </location>
</feature>
<evidence type="ECO:0000313" key="3">
    <source>
        <dbReference type="Proteomes" id="UP000799776"/>
    </source>
</evidence>
<dbReference type="PANTHER" id="PTHR14303">
    <property type="entry name" value="DNA POLYMERASE DELTA SUBUNIT 4"/>
    <property type="match status" value="1"/>
</dbReference>
<evidence type="ECO:0000313" key="2">
    <source>
        <dbReference type="EMBL" id="KAF2083551.1"/>
    </source>
</evidence>
<gene>
    <name evidence="2" type="ORF">K490DRAFT_51374</name>
</gene>
<dbReference type="Proteomes" id="UP000799776">
    <property type="component" value="Unassembled WGS sequence"/>
</dbReference>
<dbReference type="EMBL" id="ML978773">
    <property type="protein sequence ID" value="KAF2083551.1"/>
    <property type="molecule type" value="Genomic_DNA"/>
</dbReference>